<protein>
    <recommendedName>
        <fullName evidence="1">Guanylate cyclase domain-containing protein</fullName>
    </recommendedName>
</protein>
<feature type="non-terminal residue" evidence="2">
    <location>
        <position position="1"/>
    </location>
</feature>
<dbReference type="PANTHER" id="PTHR47455:SF1">
    <property type="entry name" value="GUANYLATE CYCLASE DOMAIN-CONTAINING PROTEIN"/>
    <property type="match status" value="1"/>
</dbReference>
<reference evidence="2" key="1">
    <citation type="journal article" date="2014" name="Front. Microbiol.">
        <title>High frequency of phylogenetically diverse reductive dehalogenase-homologous genes in deep subseafloor sedimentary metagenomes.</title>
        <authorList>
            <person name="Kawai M."/>
            <person name="Futagami T."/>
            <person name="Toyoda A."/>
            <person name="Takaki Y."/>
            <person name="Nishi S."/>
            <person name="Hori S."/>
            <person name="Arai W."/>
            <person name="Tsubouchi T."/>
            <person name="Morono Y."/>
            <person name="Uchiyama I."/>
            <person name="Ito T."/>
            <person name="Fujiyama A."/>
            <person name="Inagaki F."/>
            <person name="Takami H."/>
        </authorList>
    </citation>
    <scope>NUCLEOTIDE SEQUENCE</scope>
    <source>
        <strain evidence="2">Expedition CK06-06</strain>
    </source>
</reference>
<sequence length="121" mass="13416">SPVKLQNHALSACYAAVDMVQKAEKLGFKIGIGINSGDAISGNFGSPIRMEYTVIGDSVNLASRLERLTRDFECSIIIGPNTYKKVMQEKYEGLQFRELGRVKVKGKEEELLVYSVQAMAR</sequence>
<dbReference type="Gene3D" id="3.30.70.1230">
    <property type="entry name" value="Nucleotide cyclase"/>
    <property type="match status" value="1"/>
</dbReference>
<comment type="caution">
    <text evidence="2">The sequence shown here is derived from an EMBL/GenBank/DDBJ whole genome shotgun (WGS) entry which is preliminary data.</text>
</comment>
<evidence type="ECO:0000313" key="2">
    <source>
        <dbReference type="EMBL" id="GAI03421.1"/>
    </source>
</evidence>
<name>X1LC42_9ZZZZ</name>
<dbReference type="GO" id="GO:0035556">
    <property type="term" value="P:intracellular signal transduction"/>
    <property type="evidence" value="ECO:0007669"/>
    <property type="project" value="InterPro"/>
</dbReference>
<proteinExistence type="predicted"/>
<dbReference type="SUPFAM" id="SSF55073">
    <property type="entry name" value="Nucleotide cyclase"/>
    <property type="match status" value="1"/>
</dbReference>
<accession>X1LC42</accession>
<evidence type="ECO:0000259" key="1">
    <source>
        <dbReference type="PROSITE" id="PS50125"/>
    </source>
</evidence>
<dbReference type="Pfam" id="PF00211">
    <property type="entry name" value="Guanylate_cyc"/>
    <property type="match status" value="1"/>
</dbReference>
<dbReference type="GO" id="GO:0009190">
    <property type="term" value="P:cyclic nucleotide biosynthetic process"/>
    <property type="evidence" value="ECO:0007669"/>
    <property type="project" value="InterPro"/>
</dbReference>
<dbReference type="PANTHER" id="PTHR47455">
    <property type="entry name" value="ADENYLYL CYCLASE BETA"/>
    <property type="match status" value="1"/>
</dbReference>
<dbReference type="PROSITE" id="PS50125">
    <property type="entry name" value="GUANYLATE_CYCLASE_2"/>
    <property type="match status" value="1"/>
</dbReference>
<dbReference type="AlphaFoldDB" id="X1LC42"/>
<dbReference type="EMBL" id="BARV01009711">
    <property type="protein sequence ID" value="GAI03421.1"/>
    <property type="molecule type" value="Genomic_DNA"/>
</dbReference>
<dbReference type="InterPro" id="IPR001054">
    <property type="entry name" value="A/G_cyclase"/>
</dbReference>
<organism evidence="2">
    <name type="scientific">marine sediment metagenome</name>
    <dbReference type="NCBI Taxonomy" id="412755"/>
    <lineage>
        <taxon>unclassified sequences</taxon>
        <taxon>metagenomes</taxon>
        <taxon>ecological metagenomes</taxon>
    </lineage>
</organism>
<dbReference type="InterPro" id="IPR029787">
    <property type="entry name" value="Nucleotide_cyclase"/>
</dbReference>
<gene>
    <name evidence="2" type="ORF">S06H3_19053</name>
</gene>
<feature type="domain" description="Guanylate cyclase" evidence="1">
    <location>
        <begin position="1"/>
        <end position="66"/>
    </location>
</feature>
<dbReference type="CDD" id="cd07302">
    <property type="entry name" value="CHD"/>
    <property type="match status" value="1"/>
</dbReference>